<dbReference type="InterPro" id="IPR013087">
    <property type="entry name" value="Znf_C2H2_type"/>
</dbReference>
<organism evidence="3 4">
    <name type="scientific">Mesocestoides corti</name>
    <name type="common">Flatworm</name>
    <dbReference type="NCBI Taxonomy" id="53468"/>
    <lineage>
        <taxon>Eukaryota</taxon>
        <taxon>Metazoa</taxon>
        <taxon>Spiralia</taxon>
        <taxon>Lophotrochozoa</taxon>
        <taxon>Platyhelminthes</taxon>
        <taxon>Cestoda</taxon>
        <taxon>Eucestoda</taxon>
        <taxon>Cyclophyllidea</taxon>
        <taxon>Mesocestoididae</taxon>
        <taxon>Mesocestoides</taxon>
    </lineage>
</organism>
<feature type="compositionally biased region" description="Polar residues" evidence="1">
    <location>
        <begin position="335"/>
        <end position="354"/>
    </location>
</feature>
<evidence type="ECO:0000256" key="1">
    <source>
        <dbReference type="SAM" id="MobiDB-lite"/>
    </source>
</evidence>
<dbReference type="OrthoDB" id="6244899at2759"/>
<reference evidence="3 4" key="1">
    <citation type="submission" date="2018-10" db="EMBL/GenBank/DDBJ databases">
        <authorList>
            <consortium name="Pathogen Informatics"/>
        </authorList>
    </citation>
    <scope>NUCLEOTIDE SEQUENCE [LARGE SCALE GENOMIC DNA]</scope>
</reference>
<evidence type="ECO:0000313" key="4">
    <source>
        <dbReference type="Proteomes" id="UP000267029"/>
    </source>
</evidence>
<accession>A0A0R3UQT6</accession>
<evidence type="ECO:0000259" key="2">
    <source>
        <dbReference type="PROSITE" id="PS00028"/>
    </source>
</evidence>
<dbReference type="SMART" id="SM00355">
    <property type="entry name" value="ZnF_C2H2"/>
    <property type="match status" value="4"/>
</dbReference>
<dbReference type="AlphaFoldDB" id="A0A0R3UQT6"/>
<feature type="domain" description="C2H2-type" evidence="2">
    <location>
        <begin position="213"/>
        <end position="234"/>
    </location>
</feature>
<feature type="compositionally biased region" description="Low complexity" evidence="1">
    <location>
        <begin position="286"/>
        <end position="298"/>
    </location>
</feature>
<gene>
    <name evidence="3" type="ORF">MCOS_LOCUS10242</name>
</gene>
<dbReference type="Proteomes" id="UP000267029">
    <property type="component" value="Unassembled WGS sequence"/>
</dbReference>
<dbReference type="EMBL" id="UXSR01006095">
    <property type="protein sequence ID" value="VDD84239.1"/>
    <property type="molecule type" value="Genomic_DNA"/>
</dbReference>
<name>A0A0R3UQT6_MESCO</name>
<sequence length="423" mass="45931">MNDDSASISAHRADSSTLLATLTTPSETLIAARGGGAGERPLGGEEGVMDEDVLPIDLTLQNKPCHAGFESATPAGFFTCPVCNRKQSTIGQFVDHMSVHRFKKLRHLETGVSPDKSWLLTARPALLNSSRRLKAMRRSRRRNRASLRIGPKDSSINTCNSKADKKTPDGVATEEEEEETFMCPACPWSERMRGVQAAVSHFENYHMQIVVACNICGMWFTNQTLFASHVAVAHLRRGIKTDATSPTPTRSLQRQVLASPKGLPPVPQLIDPVVASILFSGFLLSSQSTPPSAPTSPTCISRLQSDADTKPSDEDVKTAAREGVSPPSGIPAKASAQQAQTRNHPTQQQSHVVERNSATATPLMLFDHPLQRLLPPHVAVALDRSAVAKICHYCLKDFPDEMAVLKHQVSSHQLDEASGENSE</sequence>
<keyword evidence="4" id="KW-1185">Reference proteome</keyword>
<dbReference type="PROSITE" id="PS00028">
    <property type="entry name" value="ZINC_FINGER_C2H2_1"/>
    <property type="match status" value="2"/>
</dbReference>
<evidence type="ECO:0000313" key="3">
    <source>
        <dbReference type="EMBL" id="VDD84239.1"/>
    </source>
</evidence>
<feature type="region of interest" description="Disordered" evidence="1">
    <location>
        <begin position="156"/>
        <end position="176"/>
    </location>
</feature>
<feature type="region of interest" description="Disordered" evidence="1">
    <location>
        <begin position="286"/>
        <end position="354"/>
    </location>
</feature>
<dbReference type="Pfam" id="PF12874">
    <property type="entry name" value="zf-met"/>
    <property type="match status" value="1"/>
</dbReference>
<dbReference type="STRING" id="53468.A0A0R3UQT6"/>
<protein>
    <recommendedName>
        <fullName evidence="2">C2H2-type domain-containing protein</fullName>
    </recommendedName>
</protein>
<proteinExistence type="predicted"/>
<feature type="compositionally biased region" description="Basic and acidic residues" evidence="1">
    <location>
        <begin position="305"/>
        <end position="320"/>
    </location>
</feature>
<feature type="domain" description="C2H2-type" evidence="2">
    <location>
        <begin position="391"/>
        <end position="412"/>
    </location>
</feature>